<evidence type="ECO:0000256" key="3">
    <source>
        <dbReference type="ARBA" id="ARBA00023125"/>
    </source>
</evidence>
<reference evidence="6" key="2">
    <citation type="submission" date="2020-09" db="EMBL/GenBank/DDBJ databases">
        <authorList>
            <person name="Sun Q."/>
            <person name="Ohkuma M."/>
        </authorList>
    </citation>
    <scope>NUCLEOTIDE SEQUENCE</scope>
    <source>
        <strain evidence="6">JCM 4646</strain>
    </source>
</reference>
<evidence type="ECO:0000256" key="4">
    <source>
        <dbReference type="ARBA" id="ARBA00023163"/>
    </source>
</evidence>
<dbReference type="CDD" id="cd08423">
    <property type="entry name" value="PBP2_LTTR_like_6"/>
    <property type="match status" value="1"/>
</dbReference>
<dbReference type="PANTHER" id="PTHR30346">
    <property type="entry name" value="TRANSCRIPTIONAL DUAL REGULATOR HCAR-RELATED"/>
    <property type="match status" value="1"/>
</dbReference>
<dbReference type="Proteomes" id="UP000617734">
    <property type="component" value="Unassembled WGS sequence"/>
</dbReference>
<sequence length="319" mass="32767">MLRAPGGPPGPAYPGPMTDWDLRKLRVLQALDECGTVTAAAERLRMSPSAVSQQLSALAKQLGAPMLEPYGRRVRLTSAARLVLGHAERVFGQLERAEAELAGYLHGEAGEVRVGAFATAIGGLLVPAVGRLRTRAPGLSVRVVEAEAAEAYGLLAAGEVDLALSLAVGPPAAGDPRFVRYPLLSDPLDVALPPGHPLAGSTGLRLADLAAEPWIYGAAGPWREITLGACADAGFVPERAHTASDWPAILAMVAAGLGVALVPRLASAGRGGAAVIRPLPADLPARRVVAAVRTGTEQAPPLRRVLAALEAVAGTVKPG</sequence>
<evidence type="ECO:0000259" key="5">
    <source>
        <dbReference type="PROSITE" id="PS50931"/>
    </source>
</evidence>
<evidence type="ECO:0000313" key="7">
    <source>
        <dbReference type="Proteomes" id="UP000617734"/>
    </source>
</evidence>
<dbReference type="AlphaFoldDB" id="A0A919FBN4"/>
<dbReference type="SUPFAM" id="SSF46785">
    <property type="entry name" value="Winged helix' DNA-binding domain"/>
    <property type="match status" value="1"/>
</dbReference>
<dbReference type="SUPFAM" id="SSF53850">
    <property type="entry name" value="Periplasmic binding protein-like II"/>
    <property type="match status" value="1"/>
</dbReference>
<dbReference type="Pfam" id="PF00126">
    <property type="entry name" value="HTH_1"/>
    <property type="match status" value="1"/>
</dbReference>
<dbReference type="EMBL" id="BNBO01000002">
    <property type="protein sequence ID" value="GHH60312.1"/>
    <property type="molecule type" value="Genomic_DNA"/>
</dbReference>
<dbReference type="GO" id="GO:0032993">
    <property type="term" value="C:protein-DNA complex"/>
    <property type="evidence" value="ECO:0007669"/>
    <property type="project" value="TreeGrafter"/>
</dbReference>
<keyword evidence="7" id="KW-1185">Reference proteome</keyword>
<reference evidence="6" key="1">
    <citation type="journal article" date="2014" name="Int. J. Syst. Evol. Microbiol.">
        <title>Complete genome sequence of Corynebacterium casei LMG S-19264T (=DSM 44701T), isolated from a smear-ripened cheese.</title>
        <authorList>
            <consortium name="US DOE Joint Genome Institute (JGI-PGF)"/>
            <person name="Walter F."/>
            <person name="Albersmeier A."/>
            <person name="Kalinowski J."/>
            <person name="Ruckert C."/>
        </authorList>
    </citation>
    <scope>NUCLEOTIDE SEQUENCE</scope>
    <source>
        <strain evidence="6">JCM 4646</strain>
    </source>
</reference>
<dbReference type="PROSITE" id="PS50931">
    <property type="entry name" value="HTH_LYSR"/>
    <property type="match status" value="1"/>
</dbReference>
<dbReference type="Gene3D" id="1.10.10.10">
    <property type="entry name" value="Winged helix-like DNA-binding domain superfamily/Winged helix DNA-binding domain"/>
    <property type="match status" value="1"/>
</dbReference>
<keyword evidence="2" id="KW-0805">Transcription regulation</keyword>
<comment type="similarity">
    <text evidence="1">Belongs to the LysR transcriptional regulatory family.</text>
</comment>
<dbReference type="PANTHER" id="PTHR30346:SF29">
    <property type="entry name" value="LYSR SUBSTRATE-BINDING"/>
    <property type="match status" value="1"/>
</dbReference>
<protein>
    <submittedName>
        <fullName evidence="6">LysR family transcriptional regulator</fullName>
    </submittedName>
</protein>
<dbReference type="Gene3D" id="3.40.190.10">
    <property type="entry name" value="Periplasmic binding protein-like II"/>
    <property type="match status" value="2"/>
</dbReference>
<accession>A0A919FBN4</accession>
<dbReference type="InterPro" id="IPR036388">
    <property type="entry name" value="WH-like_DNA-bd_sf"/>
</dbReference>
<dbReference type="InterPro" id="IPR005119">
    <property type="entry name" value="LysR_subst-bd"/>
</dbReference>
<keyword evidence="4" id="KW-0804">Transcription</keyword>
<comment type="caution">
    <text evidence="6">The sequence shown here is derived from an EMBL/GenBank/DDBJ whole genome shotgun (WGS) entry which is preliminary data.</text>
</comment>
<dbReference type="GO" id="GO:0003677">
    <property type="term" value="F:DNA binding"/>
    <property type="evidence" value="ECO:0007669"/>
    <property type="project" value="UniProtKB-KW"/>
</dbReference>
<keyword evidence="3" id="KW-0238">DNA-binding</keyword>
<evidence type="ECO:0000256" key="1">
    <source>
        <dbReference type="ARBA" id="ARBA00009437"/>
    </source>
</evidence>
<proteinExistence type="inferred from homology"/>
<name>A0A919FBN4_9ACTN</name>
<gene>
    <name evidence="6" type="ORF">GCM10018781_04760</name>
</gene>
<evidence type="ECO:0000256" key="2">
    <source>
        <dbReference type="ARBA" id="ARBA00023015"/>
    </source>
</evidence>
<dbReference type="Pfam" id="PF03466">
    <property type="entry name" value="LysR_substrate"/>
    <property type="match status" value="1"/>
</dbReference>
<dbReference type="InterPro" id="IPR036390">
    <property type="entry name" value="WH_DNA-bd_sf"/>
</dbReference>
<evidence type="ECO:0000313" key="6">
    <source>
        <dbReference type="EMBL" id="GHH60312.1"/>
    </source>
</evidence>
<dbReference type="GO" id="GO:0003700">
    <property type="term" value="F:DNA-binding transcription factor activity"/>
    <property type="evidence" value="ECO:0007669"/>
    <property type="project" value="InterPro"/>
</dbReference>
<feature type="domain" description="HTH lysR-type" evidence="5">
    <location>
        <begin position="20"/>
        <end position="77"/>
    </location>
</feature>
<dbReference type="InterPro" id="IPR000847">
    <property type="entry name" value="LysR_HTH_N"/>
</dbReference>
<organism evidence="6 7">
    <name type="scientific">Kitasatospora indigofera</name>
    <dbReference type="NCBI Taxonomy" id="67307"/>
    <lineage>
        <taxon>Bacteria</taxon>
        <taxon>Bacillati</taxon>
        <taxon>Actinomycetota</taxon>
        <taxon>Actinomycetes</taxon>
        <taxon>Kitasatosporales</taxon>
        <taxon>Streptomycetaceae</taxon>
        <taxon>Kitasatospora</taxon>
    </lineage>
</organism>